<evidence type="ECO:0000313" key="1">
    <source>
        <dbReference type="EMBL" id="HIK00829.1"/>
    </source>
</evidence>
<reference evidence="1 2" key="1">
    <citation type="journal article" name="Nat. Commun.">
        <title>Undinarchaeota illuminate DPANN phylogeny and the impact of gene transfer on archaeal evolution.</title>
        <authorList>
            <person name="Dombrowski N."/>
            <person name="Williams T.A."/>
            <person name="Sun J."/>
            <person name="Woodcroft B.J."/>
            <person name="Lee J.H."/>
            <person name="Minh B.Q."/>
            <person name="Rinke C."/>
            <person name="Spang A."/>
        </authorList>
    </citation>
    <scope>NUCLEOTIDE SEQUENCE [LARGE SCALE GENOMIC DNA]</scope>
    <source>
        <strain evidence="1">MAG_bin1129</strain>
    </source>
</reference>
<evidence type="ECO:0000313" key="2">
    <source>
        <dbReference type="Proteomes" id="UP000646946"/>
    </source>
</evidence>
<protein>
    <submittedName>
        <fullName evidence="1">Uncharacterized protein</fullName>
    </submittedName>
</protein>
<sequence length="294" mass="33527">MVEKYGRAYKDKVSEKVSAILEQWYKSLGALRHLPRPEKVDTFKQQVWEKFLKLYREVYTEILGANEEIINSSKSVKERHKSSADHSETMAEKTTVINLAEKDIASLMKFAIDFVRVEYTSKVFGFLRKVLSPRHLADTDKMVDYYVEPYNAALQEVRKKPLLGGDRARHFSNFLTDLTEKGIPGLLITIRAEAARADSRSQALLPELATLRKKVETYEYTSKYYEILLELAMMQHLSSLTDPDIKALVALDDTVAALQEEIDKAVKITAGESPRKGLSQDLIGILRDLEGPRR</sequence>
<organism evidence="1 2">
    <name type="scientific">Candidatus Naiadarchaeum limnaeum</name>
    <dbReference type="NCBI Taxonomy" id="2756139"/>
    <lineage>
        <taxon>Archaea</taxon>
        <taxon>Candidatus Undinarchaeota</taxon>
        <taxon>Candidatus Undinarchaeia</taxon>
        <taxon>Candidatus Naiadarchaeales</taxon>
        <taxon>Candidatus Naiadarchaeaceae</taxon>
        <taxon>Candidatus Naiadarchaeum</taxon>
    </lineage>
</organism>
<keyword evidence="2" id="KW-1185">Reference proteome</keyword>
<dbReference type="EMBL" id="DVAB01000039">
    <property type="protein sequence ID" value="HIK00829.1"/>
    <property type="molecule type" value="Genomic_DNA"/>
</dbReference>
<name>A0A832V0W3_9ARCH</name>
<dbReference type="AlphaFoldDB" id="A0A832V0W3"/>
<dbReference type="Proteomes" id="UP000646946">
    <property type="component" value="Unassembled WGS sequence"/>
</dbReference>
<proteinExistence type="predicted"/>
<gene>
    <name evidence="1" type="ORF">H1016_04800</name>
</gene>
<accession>A0A832V0W3</accession>
<comment type="caution">
    <text evidence="1">The sequence shown here is derived from an EMBL/GenBank/DDBJ whole genome shotgun (WGS) entry which is preliminary data.</text>
</comment>